<dbReference type="InterPro" id="IPR013126">
    <property type="entry name" value="Hsp_70_fam"/>
</dbReference>
<accession>A0A8W8L6A3</accession>
<keyword evidence="2" id="KW-0547">Nucleotide-binding</keyword>
<proteinExistence type="inferred from homology"/>
<dbReference type="Proteomes" id="UP000005408">
    <property type="component" value="Unassembled WGS sequence"/>
</dbReference>
<dbReference type="InterPro" id="IPR043129">
    <property type="entry name" value="ATPase_NBD"/>
</dbReference>
<evidence type="ECO:0008006" key="6">
    <source>
        <dbReference type="Google" id="ProtNLM"/>
    </source>
</evidence>
<dbReference type="GO" id="GO:0140662">
    <property type="term" value="F:ATP-dependent protein folding chaperone"/>
    <property type="evidence" value="ECO:0007669"/>
    <property type="project" value="InterPro"/>
</dbReference>
<dbReference type="PANTHER" id="PTHR14187">
    <property type="entry name" value="ALPHA KINASE/ELONGATION FACTOR 2 KINASE"/>
    <property type="match status" value="1"/>
</dbReference>
<organism evidence="4 5">
    <name type="scientific">Magallana gigas</name>
    <name type="common">Pacific oyster</name>
    <name type="synonym">Crassostrea gigas</name>
    <dbReference type="NCBI Taxonomy" id="29159"/>
    <lineage>
        <taxon>Eukaryota</taxon>
        <taxon>Metazoa</taxon>
        <taxon>Spiralia</taxon>
        <taxon>Lophotrochozoa</taxon>
        <taxon>Mollusca</taxon>
        <taxon>Bivalvia</taxon>
        <taxon>Autobranchia</taxon>
        <taxon>Pteriomorphia</taxon>
        <taxon>Ostreida</taxon>
        <taxon>Ostreoidea</taxon>
        <taxon>Ostreidae</taxon>
        <taxon>Magallana</taxon>
    </lineage>
</organism>
<dbReference type="EnsemblMetazoa" id="G26888.1">
    <property type="protein sequence ID" value="G26888.1:cds"/>
    <property type="gene ID" value="G26888"/>
</dbReference>
<evidence type="ECO:0000313" key="4">
    <source>
        <dbReference type="EnsemblMetazoa" id="G26888.1:cds"/>
    </source>
</evidence>
<name>A0A8W8L6A3_MAGGI</name>
<evidence type="ECO:0000256" key="1">
    <source>
        <dbReference type="ARBA" id="ARBA00007381"/>
    </source>
</evidence>
<dbReference type="CDD" id="cd10229">
    <property type="entry name" value="ASKHA_NBD_HSP70_HSPA12"/>
    <property type="match status" value="1"/>
</dbReference>
<dbReference type="AlphaFoldDB" id="A0A8W8L6A3"/>
<reference evidence="4" key="1">
    <citation type="submission" date="2022-08" db="UniProtKB">
        <authorList>
            <consortium name="EnsemblMetazoa"/>
        </authorList>
    </citation>
    <scope>IDENTIFICATION</scope>
    <source>
        <strain evidence="4">05x7-T-G4-1.051#20</strain>
    </source>
</reference>
<dbReference type="GO" id="GO:0005524">
    <property type="term" value="F:ATP binding"/>
    <property type="evidence" value="ECO:0007669"/>
    <property type="project" value="UniProtKB-KW"/>
</dbReference>
<evidence type="ECO:0000256" key="3">
    <source>
        <dbReference type="ARBA" id="ARBA00022840"/>
    </source>
</evidence>
<dbReference type="PANTHER" id="PTHR14187:SF5">
    <property type="entry name" value="HEAT SHOCK 70 KDA PROTEIN 12A"/>
    <property type="match status" value="1"/>
</dbReference>
<keyword evidence="3" id="KW-0067">ATP-binding</keyword>
<keyword evidence="5" id="KW-1185">Reference proteome</keyword>
<protein>
    <recommendedName>
        <fullName evidence="6">Heat shock 70 kDa protein 12A</fullName>
    </recommendedName>
</protein>
<dbReference type="SUPFAM" id="SSF53067">
    <property type="entry name" value="Actin-like ATPase domain"/>
    <property type="match status" value="2"/>
</dbReference>
<evidence type="ECO:0000256" key="2">
    <source>
        <dbReference type="ARBA" id="ARBA00022741"/>
    </source>
</evidence>
<comment type="similarity">
    <text evidence="1">Belongs to the heat shock protein 70 family.</text>
</comment>
<dbReference type="Gene3D" id="3.30.420.40">
    <property type="match status" value="2"/>
</dbReference>
<evidence type="ECO:0000313" key="5">
    <source>
        <dbReference type="Proteomes" id="UP000005408"/>
    </source>
</evidence>
<sequence>MSSCVSYRVKNKRLIDMSTSSKLLVAAIDFGTTYSGYAFSFKHEYETDPLKVCSNNWAAGSRSLVSLKTPTCVLFDKDKVFDSFGYEAEDKYSELAEEEEHQEWYFFRRFKMSLFNKEKRLSEDVKIKSTDGKEMTAIHVFSAAIKFLRGHLLDTLEKRATGVRETDIQWVLTVPAIWDDAAKQFMRVAAEKAGIAREQLLIALEPEAASLYCKHLPVERLQAEGGAQGFVAFSKGSKYLVLDCGGGTVDITVHEVQVDLTLKELYKASGGAWGGTQVDEAYKQLLIKIVGAPTMIKFANVHTADHVDMYREFETKKRAITGDTKGKVTIKIPISLVEMFEEDTDEDIKDSIENTKFSGKINWVGDKCRITAEIFKGLFEAASNNIVAHVTDLLKKHEISNTNNIIMVGGFSESPILQHIIKQAFPHMRVIIPPEAGLAVLKGAVLFGHKPATISSRVAKFTYGVATTMNFNPNIHPPEKKKKYGNQIKCIDIFSKHVEKGQQLKVNEAQSENTYNPVEDEQTSMCFQVYTSTELNPAYVTDEGCEKIGEMEVAMPDTSGGRNRSVMCEMIFGGTELEVKATIKRNGQVTKAKFNFLGSPGKSSS</sequence>
<dbReference type="Pfam" id="PF00012">
    <property type="entry name" value="HSP70"/>
    <property type="match status" value="1"/>
</dbReference>